<gene>
    <name evidence="1" type="ORF">ABIC55_003272</name>
</gene>
<proteinExistence type="predicted"/>
<evidence type="ECO:0000313" key="1">
    <source>
        <dbReference type="EMBL" id="MET3658155.1"/>
    </source>
</evidence>
<dbReference type="EMBL" id="JBEPME010000005">
    <property type="protein sequence ID" value="MET3658155.1"/>
    <property type="molecule type" value="Genomic_DNA"/>
</dbReference>
<organism evidence="1 2">
    <name type="scientific">Sporosarcina psychrophila</name>
    <name type="common">Bacillus psychrophilus</name>
    <dbReference type="NCBI Taxonomy" id="1476"/>
    <lineage>
        <taxon>Bacteria</taxon>
        <taxon>Bacillati</taxon>
        <taxon>Bacillota</taxon>
        <taxon>Bacilli</taxon>
        <taxon>Bacillales</taxon>
        <taxon>Caryophanaceae</taxon>
        <taxon>Sporosarcina</taxon>
    </lineage>
</organism>
<comment type="caution">
    <text evidence="1">The sequence shown here is derived from an EMBL/GenBank/DDBJ whole genome shotgun (WGS) entry which is preliminary data.</text>
</comment>
<evidence type="ECO:0000313" key="2">
    <source>
        <dbReference type="Proteomes" id="UP001549104"/>
    </source>
</evidence>
<protein>
    <submittedName>
        <fullName evidence="1">Uncharacterized protein</fullName>
    </submittedName>
</protein>
<name>A0ABV2KAP6_SPOPS</name>
<keyword evidence="2" id="KW-1185">Reference proteome</keyword>
<accession>A0ABV2KAP6</accession>
<reference evidence="1 2" key="1">
    <citation type="submission" date="2024-06" db="EMBL/GenBank/DDBJ databases">
        <title>Sorghum-associated microbial communities from plants grown in Nebraska, USA.</title>
        <authorList>
            <person name="Schachtman D."/>
        </authorList>
    </citation>
    <scope>NUCLEOTIDE SEQUENCE [LARGE SCALE GENOMIC DNA]</scope>
    <source>
        <strain evidence="1 2">1288</strain>
    </source>
</reference>
<sequence length="110" mass="11630">MELSKTESVVLMSLIVDSIGVGSAVGLLGEEKVKRLDAIAIDLTSNTTPNEMALIGPSIIERLADSLLGKEDAAKCPDCGEQDMKVTELIGDGGVVIESLCECPRCDQHE</sequence>
<dbReference type="RefSeq" id="WP_354313833.1">
    <property type="nucleotide sequence ID" value="NZ_JBEPME010000005.1"/>
</dbReference>
<dbReference type="Proteomes" id="UP001549104">
    <property type="component" value="Unassembled WGS sequence"/>
</dbReference>